<feature type="region of interest" description="Disordered" evidence="1">
    <location>
        <begin position="1"/>
        <end position="61"/>
    </location>
</feature>
<organism evidence="3 4">
    <name type="scientific">Linum tenue</name>
    <dbReference type="NCBI Taxonomy" id="586396"/>
    <lineage>
        <taxon>Eukaryota</taxon>
        <taxon>Viridiplantae</taxon>
        <taxon>Streptophyta</taxon>
        <taxon>Embryophyta</taxon>
        <taxon>Tracheophyta</taxon>
        <taxon>Spermatophyta</taxon>
        <taxon>Magnoliopsida</taxon>
        <taxon>eudicotyledons</taxon>
        <taxon>Gunneridae</taxon>
        <taxon>Pentapetalae</taxon>
        <taxon>rosids</taxon>
        <taxon>fabids</taxon>
        <taxon>Malpighiales</taxon>
        <taxon>Linaceae</taxon>
        <taxon>Linum</taxon>
    </lineage>
</organism>
<feature type="compositionally biased region" description="Polar residues" evidence="1">
    <location>
        <begin position="50"/>
        <end position="61"/>
    </location>
</feature>
<protein>
    <submittedName>
        <fullName evidence="3">Uncharacterized protein</fullName>
    </submittedName>
</protein>
<evidence type="ECO:0000313" key="2">
    <source>
        <dbReference type="EMBL" id="CAI0625647.1"/>
    </source>
</evidence>
<dbReference type="EMBL" id="CAMGYJ010000011">
    <property type="protein sequence ID" value="CAI0625690.1"/>
    <property type="molecule type" value="Genomic_DNA"/>
</dbReference>
<feature type="compositionally biased region" description="Polar residues" evidence="1">
    <location>
        <begin position="10"/>
        <end position="19"/>
    </location>
</feature>
<evidence type="ECO:0000256" key="1">
    <source>
        <dbReference type="SAM" id="MobiDB-lite"/>
    </source>
</evidence>
<reference evidence="3" key="1">
    <citation type="submission" date="2022-08" db="EMBL/GenBank/DDBJ databases">
        <authorList>
            <person name="Gutierrez-Valencia J."/>
        </authorList>
    </citation>
    <scope>NUCLEOTIDE SEQUENCE</scope>
</reference>
<dbReference type="AlphaFoldDB" id="A0AAV0RZJ0"/>
<sequence length="61" mass="6618">MPLDGEHPNSNRNSGNFSSYPIGGGIGQPRQDNFSPSMTNQPTHHRTNHSEITATTQVEGI</sequence>
<feature type="compositionally biased region" description="Polar residues" evidence="1">
    <location>
        <begin position="30"/>
        <end position="42"/>
    </location>
</feature>
<name>A0AAV0RZJ0_9ROSI</name>
<evidence type="ECO:0000313" key="3">
    <source>
        <dbReference type="EMBL" id="CAI0625690.1"/>
    </source>
</evidence>
<evidence type="ECO:0000313" key="4">
    <source>
        <dbReference type="Proteomes" id="UP001154282"/>
    </source>
</evidence>
<gene>
    <name evidence="2" type="ORF">LITE_LOCUS50520</name>
    <name evidence="3" type="ORF">LITE_LOCUS50543</name>
</gene>
<keyword evidence="4" id="KW-1185">Reference proteome</keyword>
<comment type="caution">
    <text evidence="3">The sequence shown here is derived from an EMBL/GenBank/DDBJ whole genome shotgun (WGS) entry which is preliminary data.</text>
</comment>
<dbReference type="Proteomes" id="UP001154282">
    <property type="component" value="Unassembled WGS sequence"/>
</dbReference>
<proteinExistence type="predicted"/>
<dbReference type="EMBL" id="CAMGYJ010000011">
    <property type="protein sequence ID" value="CAI0625647.1"/>
    <property type="molecule type" value="Genomic_DNA"/>
</dbReference>
<accession>A0AAV0RZJ0</accession>